<feature type="domain" description="PIN" evidence="1">
    <location>
        <begin position="5"/>
        <end position="115"/>
    </location>
</feature>
<dbReference type="InterPro" id="IPR002716">
    <property type="entry name" value="PIN_dom"/>
</dbReference>
<dbReference type="InterPro" id="IPR029060">
    <property type="entry name" value="PIN-like_dom_sf"/>
</dbReference>
<dbReference type="PANTHER" id="PTHR39664">
    <property type="match status" value="1"/>
</dbReference>
<dbReference type="EMBL" id="SBHX01000043">
    <property type="protein sequence ID" value="RWX28905.1"/>
    <property type="molecule type" value="Genomic_DNA"/>
</dbReference>
<dbReference type="RefSeq" id="WP_128411100.1">
    <property type="nucleotide sequence ID" value="NZ_CP090094.1"/>
</dbReference>
<dbReference type="Proteomes" id="UP000283817">
    <property type="component" value="Unassembled WGS sequence"/>
</dbReference>
<comment type="caution">
    <text evidence="2">The sequence shown here is derived from an EMBL/GenBank/DDBJ whole genome shotgun (WGS) entry which is preliminary data.</text>
</comment>
<dbReference type="PANTHER" id="PTHR39664:SF2">
    <property type="entry name" value="NUCLEIC ACID-BINDING PROTEIN, CONTAINING PIN DOMAIN-RELATED"/>
    <property type="match status" value="1"/>
</dbReference>
<sequence>MKVSVDTNILARAVLLDDAEQGGAAAKLLKEASLIAVSLSSLCELVWILRRGAKLSKEDVSQTIHDLLNAGNVAMNRPAVEAGLAMLEAGGDFADGVIAHEGAWLGGESFVSFDKQAVELVIRQGQPALLLA</sequence>
<evidence type="ECO:0000313" key="3">
    <source>
        <dbReference type="Proteomes" id="UP000283817"/>
    </source>
</evidence>
<organism evidence="2 3">
    <name type="scientific">Rhizobium leguminosarum</name>
    <dbReference type="NCBI Taxonomy" id="384"/>
    <lineage>
        <taxon>Bacteria</taxon>
        <taxon>Pseudomonadati</taxon>
        <taxon>Pseudomonadota</taxon>
        <taxon>Alphaproteobacteria</taxon>
        <taxon>Hyphomicrobiales</taxon>
        <taxon>Rhizobiaceae</taxon>
        <taxon>Rhizobium/Agrobacterium group</taxon>
        <taxon>Rhizobium</taxon>
    </lineage>
</organism>
<dbReference type="AlphaFoldDB" id="A0A444HXT7"/>
<reference evidence="2 3" key="1">
    <citation type="submission" date="2019-01" db="EMBL/GenBank/DDBJ databases">
        <title>RHIZO-ID as a novel technology for direct rhizobia identification.</title>
        <authorList>
            <person name="De Meyer S.E."/>
        </authorList>
    </citation>
    <scope>NUCLEOTIDE SEQUENCE [LARGE SCALE GENOMIC DNA]</scope>
    <source>
        <strain evidence="2 3">WSM448</strain>
    </source>
</reference>
<evidence type="ECO:0000259" key="1">
    <source>
        <dbReference type="Pfam" id="PF01850"/>
    </source>
</evidence>
<name>A0A444HXT7_RHILE</name>
<dbReference type="Pfam" id="PF01850">
    <property type="entry name" value="PIN"/>
    <property type="match status" value="1"/>
</dbReference>
<accession>A0A444HXT7</accession>
<dbReference type="SUPFAM" id="SSF88723">
    <property type="entry name" value="PIN domain-like"/>
    <property type="match status" value="1"/>
</dbReference>
<protein>
    <submittedName>
        <fullName evidence="2">PIN domain-containing protein</fullName>
    </submittedName>
</protein>
<dbReference type="CDD" id="cd18683">
    <property type="entry name" value="PIN_VapC-like"/>
    <property type="match status" value="1"/>
</dbReference>
<evidence type="ECO:0000313" key="2">
    <source>
        <dbReference type="EMBL" id="RWX28905.1"/>
    </source>
</evidence>
<proteinExistence type="predicted"/>
<gene>
    <name evidence="2" type="ORF">EHI47_18145</name>
</gene>